<evidence type="ECO:0000256" key="1">
    <source>
        <dbReference type="SAM" id="MobiDB-lite"/>
    </source>
</evidence>
<gene>
    <name evidence="2" type="ORF">JG687_00002434</name>
</gene>
<feature type="compositionally biased region" description="Low complexity" evidence="1">
    <location>
        <begin position="14"/>
        <end position="25"/>
    </location>
</feature>
<evidence type="ECO:0000313" key="3">
    <source>
        <dbReference type="Proteomes" id="UP000688947"/>
    </source>
</evidence>
<organism evidence="2 3">
    <name type="scientific">Phytophthora cactorum</name>
    <dbReference type="NCBI Taxonomy" id="29920"/>
    <lineage>
        <taxon>Eukaryota</taxon>
        <taxon>Sar</taxon>
        <taxon>Stramenopiles</taxon>
        <taxon>Oomycota</taxon>
        <taxon>Peronosporomycetes</taxon>
        <taxon>Peronosporales</taxon>
        <taxon>Peronosporaceae</taxon>
        <taxon>Phytophthora</taxon>
    </lineage>
</organism>
<reference evidence="2" key="1">
    <citation type="submission" date="2021-01" db="EMBL/GenBank/DDBJ databases">
        <title>Phytophthora aleatoria, a newly-described species from Pinus radiata is distinct from Phytophthora cactorum isolates based on comparative genomics.</title>
        <authorList>
            <person name="Mcdougal R."/>
            <person name="Panda P."/>
            <person name="Williams N."/>
            <person name="Studholme D.J."/>
        </authorList>
    </citation>
    <scope>NUCLEOTIDE SEQUENCE</scope>
    <source>
        <strain evidence="2">NZFS 3830</strain>
    </source>
</reference>
<dbReference type="EMBL" id="JAENGZ010000066">
    <property type="protein sequence ID" value="KAG6970778.1"/>
    <property type="molecule type" value="Genomic_DNA"/>
</dbReference>
<comment type="caution">
    <text evidence="2">The sequence shown here is derived from an EMBL/GenBank/DDBJ whole genome shotgun (WGS) entry which is preliminary data.</text>
</comment>
<feature type="region of interest" description="Disordered" evidence="1">
    <location>
        <begin position="1"/>
        <end position="25"/>
    </location>
</feature>
<evidence type="ECO:0000313" key="2">
    <source>
        <dbReference type="EMBL" id="KAG6970778.1"/>
    </source>
</evidence>
<protein>
    <submittedName>
        <fullName evidence="2">Uncharacterized protein</fullName>
    </submittedName>
</protein>
<dbReference type="AlphaFoldDB" id="A0A8T1UWZ6"/>
<sequence length="89" mass="9238">MSYLPAFSRGYHGGATATTSTATQGAKRSAALCCIATETLSSPPINRSSSYIAGSTMLVKIPPVDEYASVRVESQPQPQASTHAGHVVL</sequence>
<proteinExistence type="predicted"/>
<name>A0A8T1UWZ6_9STRA</name>
<accession>A0A8T1UWZ6</accession>
<dbReference type="OrthoDB" id="10451575at2759"/>
<dbReference type="Proteomes" id="UP000688947">
    <property type="component" value="Unassembled WGS sequence"/>
</dbReference>